<protein>
    <recommendedName>
        <fullName evidence="2">SH3b domain-containing protein</fullName>
    </recommendedName>
</protein>
<dbReference type="RefSeq" id="WP_020816169.1">
    <property type="nucleotide sequence ID" value="NZ_ATAY01000063.1"/>
</dbReference>
<dbReference type="Gene3D" id="2.30.30.40">
    <property type="entry name" value="SH3 Domains"/>
    <property type="match status" value="1"/>
</dbReference>
<feature type="signal peptide" evidence="1">
    <location>
        <begin position="1"/>
        <end position="24"/>
    </location>
</feature>
<dbReference type="EMBL" id="ATAY01000063">
    <property type="protein sequence ID" value="EPR10558.1"/>
    <property type="molecule type" value="Genomic_DNA"/>
</dbReference>
<feature type="chain" id="PRO_5039536586" description="SH3b domain-containing protein" evidence="1">
    <location>
        <begin position="25"/>
        <end position="109"/>
    </location>
</feature>
<proteinExistence type="predicted"/>
<evidence type="ECO:0000259" key="2">
    <source>
        <dbReference type="PROSITE" id="PS51781"/>
    </source>
</evidence>
<reference evidence="3 4" key="1">
    <citation type="journal article" date="2013" name="Genome Announc.">
        <title>Draft Genome Sequence of the Cellulolytic Bacterium Clostridium papyrosolvens C7 (ATCC 700395).</title>
        <authorList>
            <person name="Zepeda V."/>
            <person name="Dassa B."/>
            <person name="Borovok I."/>
            <person name="Lamed R."/>
            <person name="Bayer E.A."/>
            <person name="Cate J.H."/>
        </authorList>
    </citation>
    <scope>NUCLEOTIDE SEQUENCE [LARGE SCALE GENOMIC DNA]</scope>
    <source>
        <strain evidence="3 4">C7</strain>
    </source>
</reference>
<dbReference type="PATRIC" id="fig|1330534.3.peg.2679"/>
<sequence length="109" mass="12023">MKRSINLLMVLAIVFSIFTMPTYAKDIKADDGTVTVQWMDQFEVTASSLNVRSGPGTSYSKVGSLFNGDTGYLYDTSEVSANGYTWVPISKSDGSFWGWIALEYIQIIG</sequence>
<dbReference type="InterPro" id="IPR003646">
    <property type="entry name" value="SH3-like_bac-type"/>
</dbReference>
<dbReference type="PROSITE" id="PS51781">
    <property type="entry name" value="SH3B"/>
    <property type="match status" value="1"/>
</dbReference>
<organism evidence="3 4">
    <name type="scientific">Ruminiclostridium papyrosolvens C7</name>
    <dbReference type="NCBI Taxonomy" id="1330534"/>
    <lineage>
        <taxon>Bacteria</taxon>
        <taxon>Bacillati</taxon>
        <taxon>Bacillota</taxon>
        <taxon>Clostridia</taxon>
        <taxon>Eubacteriales</taxon>
        <taxon>Oscillospiraceae</taxon>
        <taxon>Ruminiclostridium</taxon>
    </lineage>
</organism>
<comment type="caution">
    <text evidence="3">The sequence shown here is derived from an EMBL/GenBank/DDBJ whole genome shotgun (WGS) entry which is preliminary data.</text>
</comment>
<dbReference type="Pfam" id="PF08239">
    <property type="entry name" value="SH3_3"/>
    <property type="match status" value="1"/>
</dbReference>
<keyword evidence="1" id="KW-0732">Signal</keyword>
<name>U4R1A6_9FIRM</name>
<gene>
    <name evidence="3" type="ORF">L323_13490</name>
</gene>
<accession>U4R1A6</accession>
<evidence type="ECO:0000256" key="1">
    <source>
        <dbReference type="SAM" id="SignalP"/>
    </source>
</evidence>
<dbReference type="Proteomes" id="UP000016860">
    <property type="component" value="Unassembled WGS sequence"/>
</dbReference>
<dbReference type="AlphaFoldDB" id="U4R1A6"/>
<evidence type="ECO:0000313" key="4">
    <source>
        <dbReference type="Proteomes" id="UP000016860"/>
    </source>
</evidence>
<feature type="domain" description="SH3b" evidence="2">
    <location>
        <begin position="39"/>
        <end position="109"/>
    </location>
</feature>
<dbReference type="OrthoDB" id="2081488at2"/>
<evidence type="ECO:0000313" key="3">
    <source>
        <dbReference type="EMBL" id="EPR10558.1"/>
    </source>
</evidence>